<reference evidence="1 2" key="1">
    <citation type="submission" date="2016-10" db="EMBL/GenBank/DDBJ databases">
        <title>Complete Genome Sequence of the Nonylphenol-Degrading Bacterium Sphingobium cloacae JCM 10874T.</title>
        <authorList>
            <person name="Ootsuka M."/>
            <person name="Nishizawa T."/>
            <person name="Ohta H."/>
        </authorList>
    </citation>
    <scope>NUCLEOTIDE SEQUENCE [LARGE SCALE GENOMIC DNA]</scope>
    <source>
        <strain evidence="1 2">JCM 10874</strain>
        <plasmid evidence="2">psclo_3 dna</plasmid>
    </source>
</reference>
<gene>
    <name evidence="1" type="ORF">SCLO_3001030</name>
</gene>
<organism evidence="1 2">
    <name type="scientific">Sphingobium cloacae</name>
    <dbReference type="NCBI Taxonomy" id="120107"/>
    <lineage>
        <taxon>Bacteria</taxon>
        <taxon>Pseudomonadati</taxon>
        <taxon>Pseudomonadota</taxon>
        <taxon>Alphaproteobacteria</taxon>
        <taxon>Sphingomonadales</taxon>
        <taxon>Sphingomonadaceae</taxon>
        <taxon>Sphingobium</taxon>
    </lineage>
</organism>
<dbReference type="InterPro" id="IPR014114">
    <property type="entry name" value="TraW"/>
</dbReference>
<geneLocation type="plasmid" evidence="2">
    <name>psclo_3 dna</name>
</geneLocation>
<evidence type="ECO:0000313" key="2">
    <source>
        <dbReference type="Proteomes" id="UP000218272"/>
    </source>
</evidence>
<dbReference type="KEGG" id="sclo:SCLO_3001030"/>
<name>A0A1E1F8E1_9SPHN</name>
<accession>A0A1E1F8E1</accession>
<sequence>MKAVLTSGAGIASFAAAMLLIGPIPGEARDYGHVGQVFPIIEPDLLATIEARLRRAEGSGELARMNEQFARRVEQRVRRPKPVDGITPARMARSWDYDPTIAIERDIRDQKGNLIAGAGHRINPLDFVEIKQDLVFVDGDDATQLAWATSRYTDLKAKIIFVNGSPIDAMTAKKRRFYFDQEGKLTATFGIEHTPAVVSQNGRTMRVSEIVLKPGKSG</sequence>
<dbReference type="NCBIfam" id="TIGR02743">
    <property type="entry name" value="TraW"/>
    <property type="match status" value="1"/>
</dbReference>
<dbReference type="EMBL" id="AP017657">
    <property type="protein sequence ID" value="BAV66770.1"/>
    <property type="molecule type" value="Genomic_DNA"/>
</dbReference>
<keyword evidence="2" id="KW-1185">Reference proteome</keyword>
<keyword evidence="1" id="KW-0614">Plasmid</keyword>
<protein>
    <submittedName>
        <fullName evidence="1">Type-F conjugative transfer system protein TraW</fullName>
    </submittedName>
</protein>
<dbReference type="AlphaFoldDB" id="A0A1E1F8E1"/>
<evidence type="ECO:0000313" key="1">
    <source>
        <dbReference type="EMBL" id="BAV66770.1"/>
    </source>
</evidence>
<dbReference type="Proteomes" id="UP000218272">
    <property type="component" value="Plasmid pSCLO_3"/>
</dbReference>
<proteinExistence type="predicted"/>